<keyword evidence="10" id="KW-0520">NAD</keyword>
<keyword evidence="13" id="KW-0325">Glycoprotein</keyword>
<dbReference type="Proteomes" id="UP000825933">
    <property type="component" value="Unassembled WGS sequence"/>
</dbReference>
<keyword evidence="9" id="KW-1133">Transmembrane helix</keyword>
<evidence type="ECO:0000256" key="7">
    <source>
        <dbReference type="ARBA" id="ARBA00022793"/>
    </source>
</evidence>
<accession>A0A8T5V0T4</accession>
<comment type="similarity">
    <text evidence="4">Belongs to the NAD(P)-dependent epimerase/dehydratase family. UDP-glucuronic acid decarboxylase subfamily.</text>
</comment>
<evidence type="ECO:0000256" key="3">
    <source>
        <dbReference type="ARBA" id="ARBA00005100"/>
    </source>
</evidence>
<dbReference type="CDD" id="cd05230">
    <property type="entry name" value="UGD_SDR_e"/>
    <property type="match status" value="1"/>
</dbReference>
<comment type="subcellular location">
    <subcellularLocation>
        <location evidence="2">Golgi apparatus</location>
        <location evidence="2">Golgi stack membrane</location>
        <topology evidence="2">Single-pass type II membrane protein</topology>
    </subcellularLocation>
</comment>
<dbReference type="FunFam" id="3.40.50.720:FF:000065">
    <property type="entry name" value="UDP-glucuronic acid decarboxylase 1"/>
    <property type="match status" value="1"/>
</dbReference>
<keyword evidence="6" id="KW-0812">Transmembrane</keyword>
<evidence type="ECO:0000256" key="9">
    <source>
        <dbReference type="ARBA" id="ARBA00022989"/>
    </source>
</evidence>
<dbReference type="GO" id="GO:0005737">
    <property type="term" value="C:cytoplasm"/>
    <property type="evidence" value="ECO:0007669"/>
    <property type="project" value="TreeGrafter"/>
</dbReference>
<dbReference type="InterPro" id="IPR036291">
    <property type="entry name" value="NAD(P)-bd_dom_sf"/>
</dbReference>
<evidence type="ECO:0000256" key="8">
    <source>
        <dbReference type="ARBA" id="ARBA00022968"/>
    </source>
</evidence>
<dbReference type="SUPFAM" id="SSF51735">
    <property type="entry name" value="NAD(P)-binding Rossmann-fold domains"/>
    <property type="match status" value="1"/>
</dbReference>
<dbReference type="Pfam" id="PF16363">
    <property type="entry name" value="GDP_Man_Dehyd"/>
    <property type="match status" value="1"/>
</dbReference>
<evidence type="ECO:0000256" key="11">
    <source>
        <dbReference type="ARBA" id="ARBA00023034"/>
    </source>
</evidence>
<dbReference type="InterPro" id="IPR016040">
    <property type="entry name" value="NAD(P)-bd_dom"/>
</dbReference>
<dbReference type="InterPro" id="IPR044516">
    <property type="entry name" value="UXS-like"/>
</dbReference>
<dbReference type="GO" id="GO:0070403">
    <property type="term" value="F:NAD+ binding"/>
    <property type="evidence" value="ECO:0007669"/>
    <property type="project" value="InterPro"/>
</dbReference>
<keyword evidence="14" id="KW-0456">Lyase</keyword>
<evidence type="ECO:0000256" key="5">
    <source>
        <dbReference type="ARBA" id="ARBA00012290"/>
    </source>
</evidence>
<keyword evidence="7" id="KW-0210">Decarboxylase</keyword>
<reference evidence="17" key="1">
    <citation type="journal article" date="2022" name="Microbiol. Resour. Announc.">
        <title>Draft Genome Sequence of a Methanogenic Archaeon from West Spitsbergen Permafrost.</title>
        <authorList>
            <person name="Trubitsyn V."/>
            <person name="Rivkina E."/>
            <person name="Shcherbakova V."/>
        </authorList>
    </citation>
    <scope>NUCLEOTIDE SEQUENCE [LARGE SCALE GENOMIC DNA]</scope>
    <source>
        <strain evidence="17">VT</strain>
    </source>
</reference>
<evidence type="ECO:0000313" key="17">
    <source>
        <dbReference type="Proteomes" id="UP000825933"/>
    </source>
</evidence>
<evidence type="ECO:0000256" key="1">
    <source>
        <dbReference type="ARBA" id="ARBA00001911"/>
    </source>
</evidence>
<dbReference type="EMBL" id="JAIOUQ010000017">
    <property type="protein sequence ID" value="MBZ2167060.1"/>
    <property type="molecule type" value="Genomic_DNA"/>
</dbReference>
<keyword evidence="8" id="KW-0735">Signal-anchor</keyword>
<evidence type="ECO:0000313" key="16">
    <source>
        <dbReference type="EMBL" id="MBZ2167060.1"/>
    </source>
</evidence>
<dbReference type="PRINTS" id="PR01713">
    <property type="entry name" value="NUCEPIMERASE"/>
</dbReference>
<evidence type="ECO:0000259" key="15">
    <source>
        <dbReference type="Pfam" id="PF16363"/>
    </source>
</evidence>
<sequence length="312" mass="35490">MRKVLITGAAGFIGSHLCDKFLDNNSKVVGIDNFITGDWNNISHLEENKNFQFIEKDVTESFELSGKFDLVLHFACPASPVDYLKHPIETLKVDSLGTFHLLEIAKESNSRFILASTSEIYGDPIVHPQKEEYWGNVNSVGIRSVYDEAKRFSEACTMAFYREYELDVRIPRIFNTYGPRMQLDDGRVVPNFISQALANEDITIYGEGSQTRSFCYIDDLIEGIFNLSIINGLNGVVMNLGSQEEYRILDFADVIIEKLDSKSKKKFLPLPEDDPKQRCPDINKAQRLIGWTTKTSLDEGLKNTIDYFKNIN</sequence>
<evidence type="ECO:0000256" key="14">
    <source>
        <dbReference type="ARBA" id="ARBA00023239"/>
    </source>
</evidence>
<proteinExistence type="inferred from homology"/>
<evidence type="ECO:0000256" key="4">
    <source>
        <dbReference type="ARBA" id="ARBA00007505"/>
    </source>
</evidence>
<evidence type="ECO:0000256" key="12">
    <source>
        <dbReference type="ARBA" id="ARBA00023136"/>
    </source>
</evidence>
<dbReference type="PANTHER" id="PTHR43078:SF6">
    <property type="entry name" value="UDP-GLUCURONIC ACID DECARBOXYLASE 1"/>
    <property type="match status" value="1"/>
</dbReference>
<comment type="caution">
    <text evidence="16">The sequence shown here is derived from an EMBL/GenBank/DDBJ whole genome shotgun (WGS) entry which is preliminary data.</text>
</comment>
<dbReference type="AlphaFoldDB" id="A0A8T5V0T4"/>
<dbReference type="PANTHER" id="PTHR43078">
    <property type="entry name" value="UDP-GLUCURONIC ACID DECARBOXYLASE-RELATED"/>
    <property type="match status" value="1"/>
</dbReference>
<keyword evidence="11" id="KW-0333">Golgi apparatus</keyword>
<protein>
    <recommendedName>
        <fullName evidence="5">UDP-glucuronate decarboxylase</fullName>
        <ecNumber evidence="5">4.1.1.35</ecNumber>
    </recommendedName>
</protein>
<evidence type="ECO:0000256" key="6">
    <source>
        <dbReference type="ARBA" id="ARBA00022692"/>
    </source>
</evidence>
<dbReference type="RefSeq" id="WP_223792597.1">
    <property type="nucleotide sequence ID" value="NZ_JAIOUQ010000017.1"/>
</dbReference>
<name>A0A8T5V0T4_9EURY</name>
<evidence type="ECO:0000256" key="13">
    <source>
        <dbReference type="ARBA" id="ARBA00023180"/>
    </source>
</evidence>
<dbReference type="GO" id="GO:0048040">
    <property type="term" value="F:UDP-glucuronate decarboxylase activity"/>
    <property type="evidence" value="ECO:0007669"/>
    <property type="project" value="UniProtKB-EC"/>
</dbReference>
<dbReference type="GO" id="GO:0042732">
    <property type="term" value="P:D-xylose metabolic process"/>
    <property type="evidence" value="ECO:0007669"/>
    <property type="project" value="InterPro"/>
</dbReference>
<keyword evidence="17" id="KW-1185">Reference proteome</keyword>
<dbReference type="Gene3D" id="3.40.50.720">
    <property type="entry name" value="NAD(P)-binding Rossmann-like Domain"/>
    <property type="match status" value="1"/>
</dbReference>
<evidence type="ECO:0000256" key="10">
    <source>
        <dbReference type="ARBA" id="ARBA00023027"/>
    </source>
</evidence>
<comment type="pathway">
    <text evidence="3">Nucleotide-sugar biosynthesis; UDP-alpha-D-xylose biosynthesis; UDP-alpha-D-xylose from UDP-alpha-D-glucuronate: step 1/1.</text>
</comment>
<feature type="domain" description="NAD(P)-binding" evidence="15">
    <location>
        <begin position="5"/>
        <end position="303"/>
    </location>
</feature>
<keyword evidence="12" id="KW-0472">Membrane</keyword>
<comment type="cofactor">
    <cofactor evidence="1">
        <name>NAD(+)</name>
        <dbReference type="ChEBI" id="CHEBI:57540"/>
    </cofactor>
</comment>
<dbReference type="EC" id="4.1.1.35" evidence="5"/>
<gene>
    <name evidence="16" type="ORF">K8N75_13525</name>
</gene>
<organism evidence="16 17">
    <name type="scientific">Methanobacterium spitsbergense</name>
    <dbReference type="NCBI Taxonomy" id="2874285"/>
    <lineage>
        <taxon>Archaea</taxon>
        <taxon>Methanobacteriati</taxon>
        <taxon>Methanobacteriota</taxon>
        <taxon>Methanomada group</taxon>
        <taxon>Methanobacteria</taxon>
        <taxon>Methanobacteriales</taxon>
        <taxon>Methanobacteriaceae</taxon>
        <taxon>Methanobacterium</taxon>
    </lineage>
</organism>
<evidence type="ECO:0000256" key="2">
    <source>
        <dbReference type="ARBA" id="ARBA00004447"/>
    </source>
</evidence>